<sequence length="66" mass="7475">MFYSRLFETYWLQVNLAKTGTDDSTGDALKAGWYKKWYSDEGAFLPGRAPVHIGYDMKHGVKADGI</sequence>
<name>A0A2Z2H6N8_9GAMM</name>
<dbReference type="AlphaFoldDB" id="A0A2Z2H6N8"/>
<reference evidence="1 2" key="1">
    <citation type="journal article" date="2017" name="Int. J. Syst. Evol. Microbiol.">
        <title>Kushneria konosiri sp. nov., isolated from the Korean salt-fermented seafood Daemi-jeot.</title>
        <authorList>
            <person name="Yun J.H."/>
            <person name="Park S.K."/>
            <person name="Lee J.Y."/>
            <person name="Jung M.J."/>
            <person name="Bae J.W."/>
        </authorList>
    </citation>
    <scope>NUCLEOTIDE SEQUENCE [LARGE SCALE GENOMIC DNA]</scope>
    <source>
        <strain evidence="1 2">X49</strain>
    </source>
</reference>
<proteinExistence type="predicted"/>
<protein>
    <submittedName>
        <fullName evidence="1">Uncharacterized protein</fullName>
    </submittedName>
</protein>
<dbReference type="Proteomes" id="UP000250025">
    <property type="component" value="Chromosome"/>
</dbReference>
<dbReference type="EMBL" id="CP021323">
    <property type="protein sequence ID" value="ARS52546.1"/>
    <property type="molecule type" value="Genomic_DNA"/>
</dbReference>
<accession>A0A2Z2H6N8</accession>
<evidence type="ECO:0000313" key="2">
    <source>
        <dbReference type="Proteomes" id="UP000250025"/>
    </source>
</evidence>
<keyword evidence="2" id="KW-1185">Reference proteome</keyword>
<evidence type="ECO:0000313" key="1">
    <source>
        <dbReference type="EMBL" id="ARS52546.1"/>
    </source>
</evidence>
<gene>
    <name evidence="1" type="ORF">B9G99_06360</name>
</gene>
<dbReference type="KEGG" id="kus:B9G99_06360"/>
<organism evidence="1 2">
    <name type="scientific">Kushneria konosiri</name>
    <dbReference type="NCBI Taxonomy" id="698828"/>
    <lineage>
        <taxon>Bacteria</taxon>
        <taxon>Pseudomonadati</taxon>
        <taxon>Pseudomonadota</taxon>
        <taxon>Gammaproteobacteria</taxon>
        <taxon>Oceanospirillales</taxon>
        <taxon>Halomonadaceae</taxon>
        <taxon>Kushneria</taxon>
    </lineage>
</organism>